<reference evidence="1 2" key="1">
    <citation type="submission" date="2018-10" db="EMBL/GenBank/DDBJ databases">
        <title>Genomic Encyclopedia of Archaeal and Bacterial Type Strains, Phase II (KMG-II): from individual species to whole genera.</title>
        <authorList>
            <person name="Goeker M."/>
        </authorList>
    </citation>
    <scope>NUCLEOTIDE SEQUENCE [LARGE SCALE GENOMIC DNA]</scope>
    <source>
        <strain evidence="1 2">DSM 43383</strain>
    </source>
</reference>
<protein>
    <submittedName>
        <fullName evidence="1">Uncharacterized protein</fullName>
    </submittedName>
</protein>
<dbReference type="AlphaFoldDB" id="A0A495R024"/>
<dbReference type="Proteomes" id="UP000274601">
    <property type="component" value="Unassembled WGS sequence"/>
</dbReference>
<keyword evidence="2" id="KW-1185">Reference proteome</keyword>
<dbReference type="EMBL" id="RBWU01000001">
    <property type="protein sequence ID" value="RKS79835.1"/>
    <property type="molecule type" value="Genomic_DNA"/>
</dbReference>
<proteinExistence type="predicted"/>
<dbReference type="OrthoDB" id="3483745at2"/>
<evidence type="ECO:0000313" key="1">
    <source>
        <dbReference type="EMBL" id="RKS79835.1"/>
    </source>
</evidence>
<sequence>MPDPASPIARLRPARRRCAPRRFAERPKIHFIVLSSVPAGQRTRGRGHRTFAWTLYSRFQWALATARAERERRRYRPSWE</sequence>
<dbReference type="RefSeq" id="WP_121433293.1">
    <property type="nucleotide sequence ID" value="NZ_RBWU01000001.1"/>
</dbReference>
<name>A0A495R024_9ACTN</name>
<gene>
    <name evidence="1" type="ORF">BZB76_1314</name>
</gene>
<organism evidence="1 2">
    <name type="scientific">Actinomadura pelletieri DSM 43383</name>
    <dbReference type="NCBI Taxonomy" id="1120940"/>
    <lineage>
        <taxon>Bacteria</taxon>
        <taxon>Bacillati</taxon>
        <taxon>Actinomycetota</taxon>
        <taxon>Actinomycetes</taxon>
        <taxon>Streptosporangiales</taxon>
        <taxon>Thermomonosporaceae</taxon>
        <taxon>Actinomadura</taxon>
    </lineage>
</organism>
<comment type="caution">
    <text evidence="1">The sequence shown here is derived from an EMBL/GenBank/DDBJ whole genome shotgun (WGS) entry which is preliminary data.</text>
</comment>
<accession>A0A495R024</accession>
<evidence type="ECO:0000313" key="2">
    <source>
        <dbReference type="Proteomes" id="UP000274601"/>
    </source>
</evidence>